<reference evidence="1 2" key="1">
    <citation type="submission" date="2023-11" db="EMBL/GenBank/DDBJ databases">
        <authorList>
            <person name="Okamura Y."/>
        </authorList>
    </citation>
    <scope>NUCLEOTIDE SEQUENCE [LARGE SCALE GENOMIC DNA]</scope>
</reference>
<protein>
    <submittedName>
        <fullName evidence="1">Uncharacterized protein</fullName>
    </submittedName>
</protein>
<evidence type="ECO:0000313" key="2">
    <source>
        <dbReference type="Proteomes" id="UP001497472"/>
    </source>
</evidence>
<evidence type="ECO:0000313" key="1">
    <source>
        <dbReference type="EMBL" id="CAK1550941.1"/>
    </source>
</evidence>
<gene>
    <name evidence="1" type="ORF">LNINA_LOCUS10129</name>
</gene>
<keyword evidence="2" id="KW-1185">Reference proteome</keyword>
<accession>A0AAV1JNN6</accession>
<organism evidence="1 2">
    <name type="scientific">Leptosia nina</name>
    <dbReference type="NCBI Taxonomy" id="320188"/>
    <lineage>
        <taxon>Eukaryota</taxon>
        <taxon>Metazoa</taxon>
        <taxon>Ecdysozoa</taxon>
        <taxon>Arthropoda</taxon>
        <taxon>Hexapoda</taxon>
        <taxon>Insecta</taxon>
        <taxon>Pterygota</taxon>
        <taxon>Neoptera</taxon>
        <taxon>Endopterygota</taxon>
        <taxon>Lepidoptera</taxon>
        <taxon>Glossata</taxon>
        <taxon>Ditrysia</taxon>
        <taxon>Papilionoidea</taxon>
        <taxon>Pieridae</taxon>
        <taxon>Pierinae</taxon>
        <taxon>Leptosia</taxon>
    </lineage>
</organism>
<proteinExistence type="predicted"/>
<name>A0AAV1JNN6_9NEOP</name>
<sequence length="168" mass="19606">MLFTTPRFVYIANSLFSMQMIHLSPFFPVFLQDEDSDLGLTYGVRMDIQKPSWEETNPNKEIDKRIVTAIFSNITSVRSIEVWLKSGRLHSEVLEEQKLSEGQLRRPGSTIILWLKCEQMLFGMTMSVSVPITRPRVELPAEVDLKKESRFVKDWILESYFFRPASIR</sequence>
<dbReference type="EMBL" id="CAVLEF010000100">
    <property type="protein sequence ID" value="CAK1550941.1"/>
    <property type="molecule type" value="Genomic_DNA"/>
</dbReference>
<dbReference type="Proteomes" id="UP001497472">
    <property type="component" value="Unassembled WGS sequence"/>
</dbReference>
<comment type="caution">
    <text evidence="1">The sequence shown here is derived from an EMBL/GenBank/DDBJ whole genome shotgun (WGS) entry which is preliminary data.</text>
</comment>
<dbReference type="AlphaFoldDB" id="A0AAV1JNN6"/>